<feature type="compositionally biased region" description="Basic and acidic residues" evidence="1">
    <location>
        <begin position="240"/>
        <end position="251"/>
    </location>
</feature>
<keyword evidence="4" id="KW-1185">Reference proteome</keyword>
<name>A0A560WFZ8_9MICO</name>
<dbReference type="Proteomes" id="UP000315628">
    <property type="component" value="Unassembled WGS sequence"/>
</dbReference>
<reference evidence="3 4" key="1">
    <citation type="submission" date="2019-06" db="EMBL/GenBank/DDBJ databases">
        <title>Sequencing the genomes of 1000 actinobacteria strains.</title>
        <authorList>
            <person name="Klenk H.-P."/>
        </authorList>
    </citation>
    <scope>NUCLEOTIDE SEQUENCE [LARGE SCALE GENOMIC DNA]</scope>
    <source>
        <strain evidence="3 4">DSM 18935</strain>
    </source>
</reference>
<dbReference type="GO" id="GO:0005886">
    <property type="term" value="C:plasma membrane"/>
    <property type="evidence" value="ECO:0007669"/>
    <property type="project" value="InterPro"/>
</dbReference>
<feature type="compositionally biased region" description="Basic and acidic residues" evidence="1">
    <location>
        <begin position="1"/>
        <end position="18"/>
    </location>
</feature>
<gene>
    <name evidence="3" type="ORF">FB557_0149</name>
</gene>
<evidence type="ECO:0000313" key="4">
    <source>
        <dbReference type="Proteomes" id="UP000315628"/>
    </source>
</evidence>
<feature type="compositionally biased region" description="Low complexity" evidence="1">
    <location>
        <begin position="98"/>
        <end position="110"/>
    </location>
</feature>
<dbReference type="RefSeq" id="WP_144854736.1">
    <property type="nucleotide sequence ID" value="NZ_BAAAYT010000001.1"/>
</dbReference>
<dbReference type="OrthoDB" id="4328740at2"/>
<dbReference type="InterPro" id="IPR018764">
    <property type="entry name" value="RskA_C"/>
</dbReference>
<proteinExistence type="predicted"/>
<accession>A0A560WFZ8</accession>
<feature type="region of interest" description="Disordered" evidence="1">
    <location>
        <begin position="240"/>
        <end position="261"/>
    </location>
</feature>
<protein>
    <submittedName>
        <fullName evidence="3">Anti-sigma-K factor rskA</fullName>
    </submittedName>
</protein>
<dbReference type="EMBL" id="VIUW01000001">
    <property type="protein sequence ID" value="TWD16621.1"/>
    <property type="molecule type" value="Genomic_DNA"/>
</dbReference>
<dbReference type="AlphaFoldDB" id="A0A560WFZ8"/>
<dbReference type="Pfam" id="PF10099">
    <property type="entry name" value="RskA_C"/>
    <property type="match status" value="1"/>
</dbReference>
<evidence type="ECO:0000259" key="2">
    <source>
        <dbReference type="Pfam" id="PF10099"/>
    </source>
</evidence>
<organism evidence="3 4">
    <name type="scientific">Marihabitans asiaticum</name>
    <dbReference type="NCBI Taxonomy" id="415218"/>
    <lineage>
        <taxon>Bacteria</taxon>
        <taxon>Bacillati</taxon>
        <taxon>Actinomycetota</taxon>
        <taxon>Actinomycetes</taxon>
        <taxon>Micrococcales</taxon>
        <taxon>Intrasporangiaceae</taxon>
        <taxon>Marihabitans</taxon>
    </lineage>
</organism>
<evidence type="ECO:0000256" key="1">
    <source>
        <dbReference type="SAM" id="MobiDB-lite"/>
    </source>
</evidence>
<feature type="region of interest" description="Disordered" evidence="1">
    <location>
        <begin position="1"/>
        <end position="31"/>
    </location>
</feature>
<evidence type="ECO:0000313" key="3">
    <source>
        <dbReference type="EMBL" id="TWD16621.1"/>
    </source>
</evidence>
<comment type="caution">
    <text evidence="3">The sequence shown here is derived from an EMBL/GenBank/DDBJ whole genome shotgun (WGS) entry which is preliminary data.</text>
</comment>
<sequence>MSEGHDEQAIHPSEEELAGHAIDTQDGLTPDPRVAEHLKGCVRCSRVHDELRLLAAGRLPGDGRALSEALDEDLQVDWEYPPDGVWSGIAADLGRSEGVAVSPSAPEPAGEPGGHRPVGAIRNSLPWLAAAAALVLGLAVGRALGMGDEGEVTRVAQLSTVGDEGQGRGDAELVRSDDGLALRVAPSDLPRGEGYLEVWLLNTDGTRMVSVGVLDGESTRDYQVTQDLIDQGYTIVDISREPYDDKPEHSGDSLARGALET</sequence>
<feature type="domain" description="Anti-sigma K factor RskA C-terminal" evidence="2">
    <location>
        <begin position="128"/>
        <end position="251"/>
    </location>
</feature>
<feature type="region of interest" description="Disordered" evidence="1">
    <location>
        <begin position="97"/>
        <end position="117"/>
    </location>
</feature>